<dbReference type="Proteomes" id="UP001470230">
    <property type="component" value="Unassembled WGS sequence"/>
</dbReference>
<comment type="similarity">
    <text evidence="1 2">Belongs to the actin-binding proteins ADF family. GMF subfamily.</text>
</comment>
<sequence>MTLGIDLSQEVRDAFQRLRTSRNPNYAILLSPDVDTLKVNLEKEFKDGISLDDMIKELPTNLPRFIIYMPERVHPDGRKSYPLILISYCPPGLPPQVNIVYSNSRTELQKDFQINHIWDITKRIHLGDAELKEKFETNKW</sequence>
<evidence type="ECO:0000313" key="5">
    <source>
        <dbReference type="Proteomes" id="UP001470230"/>
    </source>
</evidence>
<reference evidence="4 5" key="1">
    <citation type="submission" date="2024-04" db="EMBL/GenBank/DDBJ databases">
        <title>Tritrichomonas musculus Genome.</title>
        <authorList>
            <person name="Alves-Ferreira E."/>
            <person name="Grigg M."/>
            <person name="Lorenzi H."/>
            <person name="Galac M."/>
        </authorList>
    </citation>
    <scope>NUCLEOTIDE SEQUENCE [LARGE SCALE GENOMIC DNA]</scope>
    <source>
        <strain evidence="4 5">EAF2021</strain>
    </source>
</reference>
<gene>
    <name evidence="4" type="ORF">M9Y10_046003</name>
</gene>
<dbReference type="SMART" id="SM00102">
    <property type="entry name" value="ADF"/>
    <property type="match status" value="1"/>
</dbReference>
<name>A0ABR2JXW5_9EUKA</name>
<dbReference type="PANTHER" id="PTHR11249:SF2">
    <property type="entry name" value="GLIA MATURATION FACTOR"/>
    <property type="match status" value="1"/>
</dbReference>
<comment type="caution">
    <text evidence="4">The sequence shown here is derived from an EMBL/GenBank/DDBJ whole genome shotgun (WGS) entry which is preliminary data.</text>
</comment>
<evidence type="ECO:0000256" key="1">
    <source>
        <dbReference type="ARBA" id="ARBA00010055"/>
    </source>
</evidence>
<evidence type="ECO:0000313" key="4">
    <source>
        <dbReference type="EMBL" id="KAK8883353.1"/>
    </source>
</evidence>
<proteinExistence type="inferred from homology"/>
<dbReference type="Gene3D" id="3.40.20.10">
    <property type="entry name" value="Severin"/>
    <property type="match status" value="1"/>
</dbReference>
<organism evidence="4 5">
    <name type="scientific">Tritrichomonas musculus</name>
    <dbReference type="NCBI Taxonomy" id="1915356"/>
    <lineage>
        <taxon>Eukaryota</taxon>
        <taxon>Metamonada</taxon>
        <taxon>Parabasalia</taxon>
        <taxon>Tritrichomonadida</taxon>
        <taxon>Tritrichomonadidae</taxon>
        <taxon>Tritrichomonas</taxon>
    </lineage>
</organism>
<dbReference type="SUPFAM" id="SSF55753">
    <property type="entry name" value="Actin depolymerizing proteins"/>
    <property type="match status" value="1"/>
</dbReference>
<dbReference type="EMBL" id="JAPFFF010000009">
    <property type="protein sequence ID" value="KAK8883353.1"/>
    <property type="molecule type" value="Genomic_DNA"/>
</dbReference>
<evidence type="ECO:0000259" key="3">
    <source>
        <dbReference type="PROSITE" id="PS51263"/>
    </source>
</evidence>
<protein>
    <recommendedName>
        <fullName evidence="3">ADF-H domain-containing protein</fullName>
    </recommendedName>
</protein>
<dbReference type="InterPro" id="IPR002108">
    <property type="entry name" value="ADF-H"/>
</dbReference>
<dbReference type="InterPro" id="IPR029006">
    <property type="entry name" value="ADF-H/Gelsolin-like_dom_sf"/>
</dbReference>
<evidence type="ECO:0000256" key="2">
    <source>
        <dbReference type="PIRNR" id="PIRNR001788"/>
    </source>
</evidence>
<keyword evidence="5" id="KW-1185">Reference proteome</keyword>
<dbReference type="PIRSF" id="PIRSF001788">
    <property type="entry name" value="GMF-beta"/>
    <property type="match status" value="1"/>
</dbReference>
<accession>A0ABR2JXW5</accession>
<dbReference type="PROSITE" id="PS51263">
    <property type="entry name" value="ADF_H"/>
    <property type="match status" value="1"/>
</dbReference>
<dbReference type="PANTHER" id="PTHR11249">
    <property type="entry name" value="GLIAL FACTOR NATURATION FACTOR"/>
    <property type="match status" value="1"/>
</dbReference>
<feature type="domain" description="ADF-H" evidence="3">
    <location>
        <begin position="2"/>
        <end position="136"/>
    </location>
</feature>
<dbReference type="Pfam" id="PF00241">
    <property type="entry name" value="Cofilin_ADF"/>
    <property type="match status" value="1"/>
</dbReference>
<dbReference type="InterPro" id="IPR011171">
    <property type="entry name" value="GMF"/>
</dbReference>